<keyword evidence="4" id="KW-1185">Reference proteome</keyword>
<dbReference type="Proteomes" id="UP000243924">
    <property type="component" value="Chromosome I"/>
</dbReference>
<feature type="signal peptide" evidence="1">
    <location>
        <begin position="1"/>
        <end position="17"/>
    </location>
</feature>
<reference evidence="4" key="1">
    <citation type="submission" date="2016-10" db="EMBL/GenBank/DDBJ databases">
        <authorList>
            <person name="Varghese N."/>
            <person name="Submissions S."/>
        </authorList>
    </citation>
    <scope>NUCLEOTIDE SEQUENCE [LARGE SCALE GENOMIC DNA]</scope>
    <source>
        <strain evidence="4">CECT 8338</strain>
    </source>
</reference>
<sequence>MRTLLLLALLFSLELNAAPVMFYQPLNQDAELSISQWQQLWVATHEAGVETLIVQWTRHDDSEFANEDGWLIPALRQANQAGLELVLGLHYRPDYYSVIHQADDDRLKFAWHRWLAEALSRYRRLREVSDLSVHGWYLPLELDDRTYASRQAQIELVAQLQSFVGHLDAPLHLSSYSNASLTPRTHAQWLERLSAVAQVWWQDGMGAGVLDEEILQAYRKALPCDIGIVHEAFSRDSGLHESFSASPREPQSSAGCNPAALFSLRYMPWSSKILRLP</sequence>
<keyword evidence="1" id="KW-0732">Signal</keyword>
<dbReference type="OrthoDB" id="7344472at2"/>
<dbReference type="EMBL" id="LT629787">
    <property type="protein sequence ID" value="SDT90490.1"/>
    <property type="molecule type" value="Genomic_DNA"/>
</dbReference>
<dbReference type="InterPro" id="IPR027849">
    <property type="entry name" value="DUF4434"/>
</dbReference>
<dbReference type="Gene3D" id="3.20.20.80">
    <property type="entry name" value="Glycosidases"/>
    <property type="match status" value="1"/>
</dbReference>
<evidence type="ECO:0000256" key="1">
    <source>
        <dbReference type="SAM" id="SignalP"/>
    </source>
</evidence>
<feature type="domain" description="DUF4434" evidence="2">
    <location>
        <begin position="22"/>
        <end position="222"/>
    </location>
</feature>
<dbReference type="AlphaFoldDB" id="A0A1H2E5Y4"/>
<protein>
    <recommendedName>
        <fullName evidence="2">DUF4434 domain-containing protein</fullName>
    </recommendedName>
</protein>
<evidence type="ECO:0000313" key="4">
    <source>
        <dbReference type="Proteomes" id="UP000243924"/>
    </source>
</evidence>
<feature type="chain" id="PRO_5009272762" description="DUF4434 domain-containing protein" evidence="1">
    <location>
        <begin position="18"/>
        <end position="277"/>
    </location>
</feature>
<accession>A0A1H2E5Y4</accession>
<proteinExistence type="predicted"/>
<dbReference type="Pfam" id="PF14488">
    <property type="entry name" value="DUF4434"/>
    <property type="match status" value="1"/>
</dbReference>
<evidence type="ECO:0000259" key="2">
    <source>
        <dbReference type="Pfam" id="PF14488"/>
    </source>
</evidence>
<evidence type="ECO:0000313" key="3">
    <source>
        <dbReference type="EMBL" id="SDT90490.1"/>
    </source>
</evidence>
<name>A0A1H2E5Y4_9GAMM</name>
<gene>
    <name evidence="3" type="ORF">SAMN05216210_0368</name>
</gene>
<dbReference type="RefSeq" id="WP_157719054.1">
    <property type="nucleotide sequence ID" value="NZ_LT629787.1"/>
</dbReference>
<dbReference type="STRING" id="1434072.SAMN05216210_0368"/>
<organism evidence="3 4">
    <name type="scientific">Halopseudomonas salegens</name>
    <dbReference type="NCBI Taxonomy" id="1434072"/>
    <lineage>
        <taxon>Bacteria</taxon>
        <taxon>Pseudomonadati</taxon>
        <taxon>Pseudomonadota</taxon>
        <taxon>Gammaproteobacteria</taxon>
        <taxon>Pseudomonadales</taxon>
        <taxon>Pseudomonadaceae</taxon>
        <taxon>Halopseudomonas</taxon>
    </lineage>
</organism>